<proteinExistence type="inferred from homology"/>
<dbReference type="RefSeq" id="WP_040201408.1">
    <property type="nucleotide sequence ID" value="NZ_CP010311.1"/>
</dbReference>
<dbReference type="STRING" id="483547.GSUB_14400"/>
<evidence type="ECO:0000256" key="1">
    <source>
        <dbReference type="PROSITE-ProRule" id="PRU00285"/>
    </source>
</evidence>
<evidence type="ECO:0000313" key="6">
    <source>
        <dbReference type="Proteomes" id="UP000035036"/>
    </source>
</evidence>
<reference evidence="5 6" key="1">
    <citation type="journal article" date="2015" name="Genome Announc.">
        <title>Genomes of Geoalkalibacter ferrihydriticus Z-0531T and Geoalkalibacter subterraneus Red1T, Two Haloalkaliphilic Metal-Reducing Deltaproteobacteria.</title>
        <authorList>
            <person name="Badalamenti J.P."/>
            <person name="Krajmalnik-Brown R."/>
            <person name="Torres C.I."/>
            <person name="Bond D.R."/>
        </authorList>
    </citation>
    <scope>NUCLEOTIDE SEQUENCE [LARGE SCALE GENOMIC DNA]</scope>
    <source>
        <strain evidence="5 6">Red1</strain>
    </source>
</reference>
<dbReference type="KEGG" id="gsb:GSUB_14400"/>
<keyword evidence="6" id="KW-1185">Reference proteome</keyword>
<dbReference type="Gene3D" id="2.60.40.790">
    <property type="match status" value="1"/>
</dbReference>
<sequence>MSERNLTISHDENRTLRPYEDSTRTARPAVDIFENEDAWIFLADMPGVNKDRLDVNIDQDVLTLRGRVEEEPQGEKLLREFTTEAYMRQFQLPGDIDADKAEASMKNGVLTLKLPKSEAAKPRRIEITTH</sequence>
<feature type="region of interest" description="Disordered" evidence="3">
    <location>
        <begin position="1"/>
        <end position="24"/>
    </location>
</feature>
<gene>
    <name evidence="5" type="ORF">GSUB_14400</name>
</gene>
<evidence type="ECO:0000256" key="2">
    <source>
        <dbReference type="RuleBase" id="RU003616"/>
    </source>
</evidence>
<feature type="domain" description="SHSP" evidence="4">
    <location>
        <begin position="21"/>
        <end position="130"/>
    </location>
</feature>
<dbReference type="HOGENOM" id="CLU_046737_9_3_7"/>
<evidence type="ECO:0000313" key="5">
    <source>
        <dbReference type="EMBL" id="AJF07498.1"/>
    </source>
</evidence>
<protein>
    <recommendedName>
        <fullName evidence="4">SHSP domain-containing protein</fullName>
    </recommendedName>
</protein>
<accession>A0A0B5FJF8</accession>
<dbReference type="InterPro" id="IPR008978">
    <property type="entry name" value="HSP20-like_chaperone"/>
</dbReference>
<dbReference type="CDD" id="cd06464">
    <property type="entry name" value="ACD_sHsps-like"/>
    <property type="match status" value="1"/>
</dbReference>
<dbReference type="EMBL" id="CP010311">
    <property type="protein sequence ID" value="AJF07498.1"/>
    <property type="molecule type" value="Genomic_DNA"/>
</dbReference>
<dbReference type="SUPFAM" id="SSF49764">
    <property type="entry name" value="HSP20-like chaperones"/>
    <property type="match status" value="1"/>
</dbReference>
<dbReference type="Proteomes" id="UP000035036">
    <property type="component" value="Chromosome"/>
</dbReference>
<evidence type="ECO:0000259" key="4">
    <source>
        <dbReference type="PROSITE" id="PS01031"/>
    </source>
</evidence>
<comment type="similarity">
    <text evidence="1 2">Belongs to the small heat shock protein (HSP20) family.</text>
</comment>
<dbReference type="Pfam" id="PF00011">
    <property type="entry name" value="HSP20"/>
    <property type="match status" value="1"/>
</dbReference>
<dbReference type="PANTHER" id="PTHR11527">
    <property type="entry name" value="HEAT-SHOCK PROTEIN 20 FAMILY MEMBER"/>
    <property type="match status" value="1"/>
</dbReference>
<dbReference type="PROSITE" id="PS01031">
    <property type="entry name" value="SHSP"/>
    <property type="match status" value="1"/>
</dbReference>
<dbReference type="AlphaFoldDB" id="A0A0B5FJF8"/>
<organism evidence="5 6">
    <name type="scientific">Geoalkalibacter subterraneus</name>
    <dbReference type="NCBI Taxonomy" id="483547"/>
    <lineage>
        <taxon>Bacteria</taxon>
        <taxon>Pseudomonadati</taxon>
        <taxon>Thermodesulfobacteriota</taxon>
        <taxon>Desulfuromonadia</taxon>
        <taxon>Desulfuromonadales</taxon>
        <taxon>Geoalkalibacteraceae</taxon>
        <taxon>Geoalkalibacter</taxon>
    </lineage>
</organism>
<dbReference type="InterPro" id="IPR002068">
    <property type="entry name" value="A-crystallin/Hsp20_dom"/>
</dbReference>
<evidence type="ECO:0000256" key="3">
    <source>
        <dbReference type="SAM" id="MobiDB-lite"/>
    </source>
</evidence>
<dbReference type="InterPro" id="IPR031107">
    <property type="entry name" value="Small_HSP"/>
</dbReference>
<dbReference type="OrthoDB" id="9792695at2"/>
<name>A0A0B5FJF8_9BACT</name>